<reference evidence="2" key="1">
    <citation type="submission" date="2021-01" db="EMBL/GenBank/DDBJ databases">
        <authorList>
            <person name="Corre E."/>
            <person name="Pelletier E."/>
            <person name="Niang G."/>
            <person name="Scheremetjew M."/>
            <person name="Finn R."/>
            <person name="Kale V."/>
            <person name="Holt S."/>
            <person name="Cochrane G."/>
            <person name="Meng A."/>
            <person name="Brown T."/>
            <person name="Cohen L."/>
        </authorList>
    </citation>
    <scope>NUCLEOTIDE SEQUENCE</scope>
    <source>
        <strain evidence="2">Pbaha01</strain>
    </source>
</reference>
<feature type="compositionally biased region" description="Polar residues" evidence="1">
    <location>
        <begin position="150"/>
        <end position="177"/>
    </location>
</feature>
<evidence type="ECO:0000256" key="1">
    <source>
        <dbReference type="SAM" id="MobiDB-lite"/>
    </source>
</evidence>
<evidence type="ECO:0008006" key="3">
    <source>
        <dbReference type="Google" id="ProtNLM"/>
    </source>
</evidence>
<protein>
    <recommendedName>
        <fullName evidence="3">C2 domain-containing protein</fullName>
    </recommendedName>
</protein>
<feature type="region of interest" description="Disordered" evidence="1">
    <location>
        <begin position="140"/>
        <end position="177"/>
    </location>
</feature>
<evidence type="ECO:0000313" key="2">
    <source>
        <dbReference type="EMBL" id="CAD8385223.1"/>
    </source>
</evidence>
<dbReference type="AlphaFoldDB" id="A0A7S0FWH2"/>
<accession>A0A7S0FWH2</accession>
<organism evidence="2">
    <name type="scientific">Pyrodinium bahamense</name>
    <dbReference type="NCBI Taxonomy" id="73915"/>
    <lineage>
        <taxon>Eukaryota</taxon>
        <taxon>Sar</taxon>
        <taxon>Alveolata</taxon>
        <taxon>Dinophyceae</taxon>
        <taxon>Gonyaulacales</taxon>
        <taxon>Pyrocystaceae</taxon>
        <taxon>Pyrodinium</taxon>
    </lineage>
</organism>
<proteinExistence type="predicted"/>
<dbReference type="EMBL" id="HBEG01047468">
    <property type="protein sequence ID" value="CAD8385223.1"/>
    <property type="molecule type" value="Transcribed_RNA"/>
</dbReference>
<gene>
    <name evidence="2" type="ORF">PBAH0796_LOCUS28911</name>
</gene>
<name>A0A7S0FWH2_9DINO</name>
<sequence>MTPLMAAVRAGHSDVCRFLERQHLNQPHRELPVTTGCVRVAIPSFSKDGRKRHGLRLQGGLVEDVEPEGTASLWNALCDEEGEGEALKLKISKGRRIEWCNTHTSTNPKFNDEFFNRSVKTLIFDMRLAEQQPPDVLVEVQGRATAPDDGQTNSDSDATVAAPSSEQDSEQPAASDQ</sequence>